<accession>A0A918Y093</accession>
<comment type="caution">
    <text evidence="2">The sequence shown here is derived from an EMBL/GenBank/DDBJ whole genome shotgun (WGS) entry which is preliminary data.</text>
</comment>
<protein>
    <submittedName>
        <fullName evidence="2">Uncharacterized protein</fullName>
    </submittedName>
</protein>
<feature type="region of interest" description="Disordered" evidence="1">
    <location>
        <begin position="138"/>
        <end position="173"/>
    </location>
</feature>
<dbReference type="AlphaFoldDB" id="A0A918Y093"/>
<keyword evidence="3" id="KW-1185">Reference proteome</keyword>
<evidence type="ECO:0000313" key="3">
    <source>
        <dbReference type="Proteomes" id="UP000608955"/>
    </source>
</evidence>
<name>A0A918Y093_9ACTN</name>
<reference evidence="2" key="2">
    <citation type="submission" date="2020-09" db="EMBL/GenBank/DDBJ databases">
        <authorList>
            <person name="Sun Q."/>
            <person name="Ohkuma M."/>
        </authorList>
    </citation>
    <scope>NUCLEOTIDE SEQUENCE</scope>
    <source>
        <strain evidence="2">JCM 4654</strain>
    </source>
</reference>
<dbReference type="EMBL" id="BMVF01000002">
    <property type="protein sequence ID" value="GHD84988.1"/>
    <property type="molecule type" value="Genomic_DNA"/>
</dbReference>
<gene>
    <name evidence="2" type="ORF">GCM10010508_06950</name>
</gene>
<feature type="compositionally biased region" description="Basic residues" evidence="1">
    <location>
        <begin position="161"/>
        <end position="173"/>
    </location>
</feature>
<evidence type="ECO:0000313" key="2">
    <source>
        <dbReference type="EMBL" id="GHD84988.1"/>
    </source>
</evidence>
<proteinExistence type="predicted"/>
<organism evidence="2 3">
    <name type="scientific">Streptomyces naganishii JCM 4654</name>
    <dbReference type="NCBI Taxonomy" id="1306179"/>
    <lineage>
        <taxon>Bacteria</taxon>
        <taxon>Bacillati</taxon>
        <taxon>Actinomycetota</taxon>
        <taxon>Actinomycetes</taxon>
        <taxon>Kitasatosporales</taxon>
        <taxon>Streptomycetaceae</taxon>
        <taxon>Streptomyces</taxon>
    </lineage>
</organism>
<evidence type="ECO:0000256" key="1">
    <source>
        <dbReference type="SAM" id="MobiDB-lite"/>
    </source>
</evidence>
<dbReference type="Proteomes" id="UP000608955">
    <property type="component" value="Unassembled WGS sequence"/>
</dbReference>
<sequence>MSRAVLMLAPPAFARASMRSPVAFRCEATAHDLSGFREVLLATYRGRSPRLAARWLRAEAHYLAWLLSPDPGALFLRDAPLTTACPDVPRPDAELLAWADSDHAYEHALRSLAAGRAFVFTVTDYDARYSLRVYPLPTSRQAPPQAPVPARCPPHSPAGTGRHRRPRGRRTTR</sequence>
<reference evidence="2" key="1">
    <citation type="journal article" date="2014" name="Int. J. Syst. Evol. Microbiol.">
        <title>Complete genome sequence of Corynebacterium casei LMG S-19264T (=DSM 44701T), isolated from a smear-ripened cheese.</title>
        <authorList>
            <consortium name="US DOE Joint Genome Institute (JGI-PGF)"/>
            <person name="Walter F."/>
            <person name="Albersmeier A."/>
            <person name="Kalinowski J."/>
            <person name="Ruckert C."/>
        </authorList>
    </citation>
    <scope>NUCLEOTIDE SEQUENCE</scope>
    <source>
        <strain evidence="2">JCM 4654</strain>
    </source>
</reference>
<feature type="compositionally biased region" description="Pro residues" evidence="1">
    <location>
        <begin position="144"/>
        <end position="156"/>
    </location>
</feature>